<evidence type="ECO:0000256" key="7">
    <source>
        <dbReference type="SAM" id="Phobius"/>
    </source>
</evidence>
<dbReference type="PANTHER" id="PTHR21016:SF4">
    <property type="entry name" value="TM2 DOMAIN-CONTAINING PROTEIN 2"/>
    <property type="match status" value="1"/>
</dbReference>
<keyword evidence="6" id="KW-0325">Glycoprotein</keyword>
<evidence type="ECO:0000256" key="5">
    <source>
        <dbReference type="ARBA" id="ARBA00023136"/>
    </source>
</evidence>
<evidence type="ECO:0000256" key="1">
    <source>
        <dbReference type="ARBA" id="ARBA00004141"/>
    </source>
</evidence>
<dbReference type="Pfam" id="PF05154">
    <property type="entry name" value="TM2"/>
    <property type="match status" value="1"/>
</dbReference>
<organism evidence="9 10">
    <name type="scientific">Candidatus Prevotella avicola</name>
    <dbReference type="NCBI Taxonomy" id="2838738"/>
    <lineage>
        <taxon>Bacteria</taxon>
        <taxon>Pseudomonadati</taxon>
        <taxon>Bacteroidota</taxon>
        <taxon>Bacteroidia</taxon>
        <taxon>Bacteroidales</taxon>
        <taxon>Prevotellaceae</taxon>
        <taxon>Prevotella</taxon>
    </lineage>
</organism>
<keyword evidence="5 7" id="KW-0472">Membrane</keyword>
<dbReference type="InterPro" id="IPR007829">
    <property type="entry name" value="TM2"/>
</dbReference>
<dbReference type="Proteomes" id="UP000824055">
    <property type="component" value="Unassembled WGS sequence"/>
</dbReference>
<evidence type="ECO:0000256" key="4">
    <source>
        <dbReference type="ARBA" id="ARBA00022989"/>
    </source>
</evidence>
<evidence type="ECO:0000259" key="8">
    <source>
        <dbReference type="Pfam" id="PF05154"/>
    </source>
</evidence>
<evidence type="ECO:0000313" key="9">
    <source>
        <dbReference type="EMBL" id="HIZ69667.1"/>
    </source>
</evidence>
<dbReference type="PANTHER" id="PTHR21016">
    <property type="entry name" value="BETA-AMYLOID BINDING PROTEIN-RELATED"/>
    <property type="match status" value="1"/>
</dbReference>
<keyword evidence="2 7" id="KW-0812">Transmembrane</keyword>
<reference evidence="9" key="2">
    <citation type="submission" date="2021-04" db="EMBL/GenBank/DDBJ databases">
        <authorList>
            <person name="Gilroy R."/>
        </authorList>
    </citation>
    <scope>NUCLEOTIDE SEQUENCE</scope>
    <source>
        <strain evidence="9">ChiHecec3B27-8219</strain>
    </source>
</reference>
<accession>A0A9D2JWZ9</accession>
<reference evidence="9" key="1">
    <citation type="journal article" date="2021" name="PeerJ">
        <title>Extensive microbial diversity within the chicken gut microbiome revealed by metagenomics and culture.</title>
        <authorList>
            <person name="Gilroy R."/>
            <person name="Ravi A."/>
            <person name="Getino M."/>
            <person name="Pursley I."/>
            <person name="Horton D.L."/>
            <person name="Alikhan N.F."/>
            <person name="Baker D."/>
            <person name="Gharbi K."/>
            <person name="Hall N."/>
            <person name="Watson M."/>
            <person name="Adriaenssens E.M."/>
            <person name="Foster-Nyarko E."/>
            <person name="Jarju S."/>
            <person name="Secka A."/>
            <person name="Antonio M."/>
            <person name="Oren A."/>
            <person name="Chaudhuri R.R."/>
            <person name="La Ragione R."/>
            <person name="Hildebrand F."/>
            <person name="Pallen M.J."/>
        </authorList>
    </citation>
    <scope>NUCLEOTIDE SEQUENCE</scope>
    <source>
        <strain evidence="9">ChiHecec3B27-8219</strain>
    </source>
</reference>
<evidence type="ECO:0000256" key="6">
    <source>
        <dbReference type="ARBA" id="ARBA00023180"/>
    </source>
</evidence>
<feature type="domain" description="TM2" evidence="8">
    <location>
        <begin position="48"/>
        <end position="95"/>
    </location>
</feature>
<keyword evidence="4 7" id="KW-1133">Transmembrane helix</keyword>
<keyword evidence="3" id="KW-0732">Signal</keyword>
<dbReference type="AlphaFoldDB" id="A0A9D2JWZ9"/>
<comment type="caution">
    <text evidence="9">The sequence shown here is derived from an EMBL/GenBank/DDBJ whole genome shotgun (WGS) entry which is preliminary data.</text>
</comment>
<dbReference type="EMBL" id="DXBE01000052">
    <property type="protein sequence ID" value="HIZ69667.1"/>
    <property type="molecule type" value="Genomic_DNA"/>
</dbReference>
<evidence type="ECO:0000256" key="2">
    <source>
        <dbReference type="ARBA" id="ARBA00022692"/>
    </source>
</evidence>
<comment type="subcellular location">
    <subcellularLocation>
        <location evidence="1">Membrane</location>
        <topology evidence="1">Multi-pass membrane protein</topology>
    </subcellularLocation>
</comment>
<proteinExistence type="predicted"/>
<gene>
    <name evidence="9" type="ORF">H9966_07295</name>
</gene>
<evidence type="ECO:0000256" key="3">
    <source>
        <dbReference type="ARBA" id="ARBA00022729"/>
    </source>
</evidence>
<dbReference type="InterPro" id="IPR050932">
    <property type="entry name" value="TM2D1-3-like"/>
</dbReference>
<feature type="transmembrane region" description="Helical" evidence="7">
    <location>
        <begin position="51"/>
        <end position="70"/>
    </location>
</feature>
<protein>
    <submittedName>
        <fullName evidence="9">TM2 domain-containing protein</fullName>
    </submittedName>
</protein>
<dbReference type="GO" id="GO:0016020">
    <property type="term" value="C:membrane"/>
    <property type="evidence" value="ECO:0007669"/>
    <property type="project" value="UniProtKB-SubCell"/>
</dbReference>
<feature type="transmembrane region" description="Helical" evidence="7">
    <location>
        <begin position="76"/>
        <end position="98"/>
    </location>
</feature>
<sequence length="113" mass="12829">MVDQQFINQLLVTYGNYLPLEHIHAIRSRLEATRHDEAMLQIIFSQLKDPTISLILSILLGPLGIDRFFIGDIGLGIGKLITGGGCSIWWIIDIFFIMDATRQKNAFKLMQLL</sequence>
<name>A0A9D2JWZ9_9BACT</name>
<evidence type="ECO:0000313" key="10">
    <source>
        <dbReference type="Proteomes" id="UP000824055"/>
    </source>
</evidence>